<dbReference type="InterPro" id="IPR004761">
    <property type="entry name" value="Spore_GerAB"/>
</dbReference>
<dbReference type="PANTHER" id="PTHR34975:SF2">
    <property type="entry name" value="SPORE GERMINATION PROTEIN A2"/>
    <property type="match status" value="1"/>
</dbReference>
<keyword evidence="10" id="KW-1185">Reference proteome</keyword>
<comment type="subcellular location">
    <subcellularLocation>
        <location evidence="1">Membrane</location>
        <topology evidence="1">Multi-pass membrane protein</topology>
    </subcellularLocation>
</comment>
<dbReference type="EMBL" id="JBHMAG010000018">
    <property type="protein sequence ID" value="MFB9755755.1"/>
    <property type="molecule type" value="Genomic_DNA"/>
</dbReference>
<evidence type="ECO:0000313" key="9">
    <source>
        <dbReference type="EMBL" id="MFB9755755.1"/>
    </source>
</evidence>
<evidence type="ECO:0000256" key="8">
    <source>
        <dbReference type="SAM" id="Phobius"/>
    </source>
</evidence>
<sequence>MVEKDSIGTKQLAVLIVFVTLGDMLLVLPTAIASAAHQDSWISSLSGMVFGLLITGLLFVLGKSIGRDGLMGLNRKLLGRFAGGLVSVVYLLYFLMNTSIMVRESSDFLTTQLFPETPMRAIHAMAIIALMVGVKYGLQTIARTSELFFPIFALLLTALLLMLIPQVETERLQPIMANGISPVVKGTVLASVYPFCELCVILMVMPHVVRQKHLARDYGLAVLLGGIGSFSVILLSILVLGSTMTSHFIYPIYILSGKVSIGHFLERLEALLAVNLVLSTFIKSVLFYYAFVLGMAQLFKLDDYRPLVFPTGMIVFGLAFVISPNVVYFNSVIMTYLADIDVVVGIALPLLLVAVYRMKGKAVGGRPAKGG</sequence>
<feature type="transmembrane region" description="Helical" evidence="8">
    <location>
        <begin position="307"/>
        <end position="327"/>
    </location>
</feature>
<keyword evidence="6 8" id="KW-1133">Transmembrane helix</keyword>
<evidence type="ECO:0000256" key="3">
    <source>
        <dbReference type="ARBA" id="ARBA00022448"/>
    </source>
</evidence>
<evidence type="ECO:0000256" key="1">
    <source>
        <dbReference type="ARBA" id="ARBA00004141"/>
    </source>
</evidence>
<evidence type="ECO:0000256" key="4">
    <source>
        <dbReference type="ARBA" id="ARBA00022544"/>
    </source>
</evidence>
<feature type="transmembrane region" description="Helical" evidence="8">
    <location>
        <begin position="12"/>
        <end position="35"/>
    </location>
</feature>
<accession>A0ABV5W5B1</accession>
<dbReference type="RefSeq" id="WP_344908819.1">
    <property type="nucleotide sequence ID" value="NZ_BAAAYO010000006.1"/>
</dbReference>
<keyword evidence="7 8" id="KW-0472">Membrane</keyword>
<organism evidence="9 10">
    <name type="scientific">Paenibacillus hodogayensis</name>
    <dbReference type="NCBI Taxonomy" id="279208"/>
    <lineage>
        <taxon>Bacteria</taxon>
        <taxon>Bacillati</taxon>
        <taxon>Bacillota</taxon>
        <taxon>Bacilli</taxon>
        <taxon>Bacillales</taxon>
        <taxon>Paenibacillaceae</taxon>
        <taxon>Paenibacillus</taxon>
    </lineage>
</organism>
<reference evidence="9 10" key="1">
    <citation type="submission" date="2024-09" db="EMBL/GenBank/DDBJ databases">
        <authorList>
            <person name="Sun Q."/>
            <person name="Mori K."/>
        </authorList>
    </citation>
    <scope>NUCLEOTIDE SEQUENCE [LARGE SCALE GENOMIC DNA]</scope>
    <source>
        <strain evidence="9 10">JCM 12520</strain>
    </source>
</reference>
<feature type="transmembrane region" description="Helical" evidence="8">
    <location>
        <begin position="333"/>
        <end position="356"/>
    </location>
</feature>
<dbReference type="NCBIfam" id="TIGR00912">
    <property type="entry name" value="2A0309"/>
    <property type="match status" value="1"/>
</dbReference>
<feature type="transmembrane region" description="Helical" evidence="8">
    <location>
        <begin position="221"/>
        <end position="250"/>
    </location>
</feature>
<comment type="caution">
    <text evidence="9">The sequence shown here is derived from an EMBL/GenBank/DDBJ whole genome shotgun (WGS) entry which is preliminary data.</text>
</comment>
<feature type="transmembrane region" description="Helical" evidence="8">
    <location>
        <begin position="81"/>
        <end position="101"/>
    </location>
</feature>
<proteinExistence type="inferred from homology"/>
<dbReference type="PANTHER" id="PTHR34975">
    <property type="entry name" value="SPORE GERMINATION PROTEIN A2"/>
    <property type="match status" value="1"/>
</dbReference>
<feature type="transmembrane region" description="Helical" evidence="8">
    <location>
        <begin position="41"/>
        <end position="61"/>
    </location>
</feature>
<evidence type="ECO:0000256" key="5">
    <source>
        <dbReference type="ARBA" id="ARBA00022692"/>
    </source>
</evidence>
<keyword evidence="5 8" id="KW-0812">Transmembrane</keyword>
<keyword evidence="3" id="KW-0813">Transport</keyword>
<evidence type="ECO:0000256" key="2">
    <source>
        <dbReference type="ARBA" id="ARBA00007998"/>
    </source>
</evidence>
<evidence type="ECO:0000313" key="10">
    <source>
        <dbReference type="Proteomes" id="UP001589619"/>
    </source>
</evidence>
<name>A0ABV5W5B1_9BACL</name>
<keyword evidence="4" id="KW-0309">Germination</keyword>
<evidence type="ECO:0000256" key="7">
    <source>
        <dbReference type="ARBA" id="ARBA00023136"/>
    </source>
</evidence>
<feature type="transmembrane region" description="Helical" evidence="8">
    <location>
        <begin position="147"/>
        <end position="167"/>
    </location>
</feature>
<dbReference type="Proteomes" id="UP001589619">
    <property type="component" value="Unassembled WGS sequence"/>
</dbReference>
<protein>
    <submittedName>
        <fullName evidence="9">Endospore germination permease</fullName>
    </submittedName>
</protein>
<dbReference type="Pfam" id="PF03845">
    <property type="entry name" value="Spore_permease"/>
    <property type="match status" value="1"/>
</dbReference>
<feature type="transmembrane region" description="Helical" evidence="8">
    <location>
        <begin position="187"/>
        <end position="209"/>
    </location>
</feature>
<feature type="transmembrane region" description="Helical" evidence="8">
    <location>
        <begin position="121"/>
        <end position="138"/>
    </location>
</feature>
<gene>
    <name evidence="9" type="ORF">ACFFNY_29595</name>
</gene>
<evidence type="ECO:0000256" key="6">
    <source>
        <dbReference type="ARBA" id="ARBA00022989"/>
    </source>
</evidence>
<feature type="transmembrane region" description="Helical" evidence="8">
    <location>
        <begin position="270"/>
        <end position="295"/>
    </location>
</feature>
<comment type="similarity">
    <text evidence="2">Belongs to the amino acid-polyamine-organocation (APC) superfamily. Spore germination protein (SGP) (TC 2.A.3.9) family.</text>
</comment>